<dbReference type="OrthoDB" id="9813689at2"/>
<feature type="transmembrane region" description="Helical" evidence="6">
    <location>
        <begin position="87"/>
        <end position="108"/>
    </location>
</feature>
<dbReference type="Pfam" id="PF03006">
    <property type="entry name" value="HlyIII"/>
    <property type="match status" value="1"/>
</dbReference>
<feature type="transmembrane region" description="Helical" evidence="6">
    <location>
        <begin position="142"/>
        <end position="162"/>
    </location>
</feature>
<evidence type="ECO:0000256" key="5">
    <source>
        <dbReference type="PIRSR" id="PIRSR604254-1"/>
    </source>
</evidence>
<dbReference type="GO" id="GO:0046872">
    <property type="term" value="F:metal ion binding"/>
    <property type="evidence" value="ECO:0007669"/>
    <property type="project" value="UniProtKB-KW"/>
</dbReference>
<accession>A0A2S2CLJ9</accession>
<evidence type="ECO:0000256" key="4">
    <source>
        <dbReference type="ARBA" id="ARBA00023136"/>
    </source>
</evidence>
<sequence length="220" mass="23759">MTSPDGGFPDYSPSERRADALIHIVGVTAGLLGAAWMSIEIIEADGLPARTAWSLATYGLGLIGMLVMSASYNMARPGPRKALLRRLDHAMIFVMIAGTYTPFTLSGLEGRPEGLLLCAAVWSVAAVGVLLKLFFLHRFERLGLVLYLGLGWAVVTVAGPLSTRLSGTALWLLAIGGVLYTFGVIFHLLQRMPYHNAVWHFMVLAAAVCHFSAVMVEFVP</sequence>
<dbReference type="PANTHER" id="PTHR20855:SF3">
    <property type="entry name" value="LD03007P"/>
    <property type="match status" value="1"/>
</dbReference>
<evidence type="ECO:0000256" key="3">
    <source>
        <dbReference type="ARBA" id="ARBA00022989"/>
    </source>
</evidence>
<protein>
    <submittedName>
        <fullName evidence="7">DNA-binding protein</fullName>
    </submittedName>
</protein>
<dbReference type="InterPro" id="IPR004254">
    <property type="entry name" value="AdipoR/HlyIII-related"/>
</dbReference>
<proteinExistence type="predicted"/>
<evidence type="ECO:0000256" key="6">
    <source>
        <dbReference type="SAM" id="Phobius"/>
    </source>
</evidence>
<gene>
    <name evidence="7" type="ORF">DEW08_03615</name>
</gene>
<keyword evidence="4 6" id="KW-0472">Membrane</keyword>
<evidence type="ECO:0000313" key="7">
    <source>
        <dbReference type="EMBL" id="AWK85383.1"/>
    </source>
</evidence>
<comment type="subcellular location">
    <subcellularLocation>
        <location evidence="1">Membrane</location>
        <topology evidence="1">Multi-pass membrane protein</topology>
    </subcellularLocation>
</comment>
<dbReference type="KEGG" id="azz:DEW08_03615"/>
<feature type="transmembrane region" description="Helical" evidence="6">
    <location>
        <begin position="51"/>
        <end position="75"/>
    </location>
</feature>
<keyword evidence="2 6" id="KW-0812">Transmembrane</keyword>
<dbReference type="PANTHER" id="PTHR20855">
    <property type="entry name" value="ADIPOR/PROGESTIN RECEPTOR-RELATED"/>
    <property type="match status" value="1"/>
</dbReference>
<evidence type="ECO:0000256" key="1">
    <source>
        <dbReference type="ARBA" id="ARBA00004141"/>
    </source>
</evidence>
<name>A0A2S2CLJ9_9PROT</name>
<evidence type="ECO:0000313" key="8">
    <source>
        <dbReference type="Proteomes" id="UP000245629"/>
    </source>
</evidence>
<organism evidence="7 8">
    <name type="scientific">Azospirillum thermophilum</name>
    <dbReference type="NCBI Taxonomy" id="2202148"/>
    <lineage>
        <taxon>Bacteria</taxon>
        <taxon>Pseudomonadati</taxon>
        <taxon>Pseudomonadota</taxon>
        <taxon>Alphaproteobacteria</taxon>
        <taxon>Rhodospirillales</taxon>
        <taxon>Azospirillaceae</taxon>
        <taxon>Azospirillum</taxon>
    </lineage>
</organism>
<dbReference type="EMBL" id="CP029352">
    <property type="protein sequence ID" value="AWK85383.1"/>
    <property type="molecule type" value="Genomic_DNA"/>
</dbReference>
<keyword evidence="7" id="KW-0238">DNA-binding</keyword>
<dbReference type="GO" id="GO:0016020">
    <property type="term" value="C:membrane"/>
    <property type="evidence" value="ECO:0007669"/>
    <property type="project" value="UniProtKB-SubCell"/>
</dbReference>
<dbReference type="Proteomes" id="UP000245629">
    <property type="component" value="Chromosome 1"/>
</dbReference>
<dbReference type="AlphaFoldDB" id="A0A2S2CLJ9"/>
<feature type="transmembrane region" description="Helical" evidence="6">
    <location>
        <begin position="168"/>
        <end position="189"/>
    </location>
</feature>
<keyword evidence="3 6" id="KW-1133">Transmembrane helix</keyword>
<feature type="transmembrane region" description="Helical" evidence="6">
    <location>
        <begin position="114"/>
        <end position="135"/>
    </location>
</feature>
<keyword evidence="5" id="KW-0479">Metal-binding</keyword>
<keyword evidence="5" id="KW-0862">Zinc</keyword>
<evidence type="ECO:0000256" key="2">
    <source>
        <dbReference type="ARBA" id="ARBA00022692"/>
    </source>
</evidence>
<feature type="transmembrane region" description="Helical" evidence="6">
    <location>
        <begin position="20"/>
        <end position="39"/>
    </location>
</feature>
<feature type="binding site" evidence="5">
    <location>
        <position position="200"/>
    </location>
    <ligand>
        <name>Zn(2+)</name>
        <dbReference type="ChEBI" id="CHEBI:29105"/>
    </ligand>
</feature>
<reference evidence="8" key="1">
    <citation type="submission" date="2018-05" db="EMBL/GenBank/DDBJ databases">
        <title>Azospirillum thermophila sp. nov., a novel isolated from hot spring.</title>
        <authorList>
            <person name="Zhao Z."/>
        </authorList>
    </citation>
    <scope>NUCLEOTIDE SEQUENCE [LARGE SCALE GENOMIC DNA]</scope>
    <source>
        <strain evidence="8">CFH 70021</strain>
    </source>
</reference>
<feature type="transmembrane region" description="Helical" evidence="6">
    <location>
        <begin position="201"/>
        <end position="219"/>
    </location>
</feature>
<keyword evidence="8" id="KW-1185">Reference proteome</keyword>
<dbReference type="GO" id="GO:0003677">
    <property type="term" value="F:DNA binding"/>
    <property type="evidence" value="ECO:0007669"/>
    <property type="project" value="UniProtKB-KW"/>
</dbReference>
<dbReference type="RefSeq" id="WP_109324544.1">
    <property type="nucleotide sequence ID" value="NZ_CP029352.1"/>
</dbReference>